<keyword evidence="1" id="KW-0472">Membrane</keyword>
<dbReference type="GO" id="GO:0016020">
    <property type="term" value="C:membrane"/>
    <property type="evidence" value="ECO:0007669"/>
    <property type="project" value="InterPro"/>
</dbReference>
<feature type="transmembrane region" description="Helical" evidence="1">
    <location>
        <begin position="91"/>
        <end position="109"/>
    </location>
</feature>
<dbReference type="Proteomes" id="UP000254260">
    <property type="component" value="Unassembled WGS sequence"/>
</dbReference>
<dbReference type="InterPro" id="IPR007820">
    <property type="entry name" value="AbrB_fam"/>
</dbReference>
<feature type="transmembrane region" description="Helical" evidence="1">
    <location>
        <begin position="33"/>
        <end position="51"/>
    </location>
</feature>
<feature type="transmembrane region" description="Helical" evidence="1">
    <location>
        <begin position="213"/>
        <end position="231"/>
    </location>
</feature>
<accession>A0A379IUC5</accession>
<gene>
    <name evidence="2" type="ORF">NCTC10899_02653</name>
</gene>
<sequence>MMAMDLSGLVRLLLLYGLCFAMGRVFVEIGMPLPYMIGPLLLTAALYMSGVMKTAISAKTRPYGQMIIASTVGLAFTPDALVVILEMGPEIVGLALLTGLCALFVSLLLKRFTRLDYSTALLCTIPTSPVEAAVIAERFGLDRGVVVLSQTIRIASVVVIIPIALYVVDGWPGNADRTLGAVGVFDIGGVALLAVSALAGAVLFKWLRLPNPYFFGALLISAAVSSSGLHVAPYPSLVLAIAQVVLGTWLGSVFTRELFLEMKLTLCIILSMLFFLFLTSMMAVAVAGLTGLPWEVMVLSAAPGGVTEMALTAQFLGYSVAIIVSFQIVRICIFMPGVHWFIAVARRFESRGAP</sequence>
<keyword evidence="1" id="KW-1133">Transmembrane helix</keyword>
<feature type="transmembrane region" description="Helical" evidence="1">
    <location>
        <begin position="145"/>
        <end position="168"/>
    </location>
</feature>
<evidence type="ECO:0000313" key="3">
    <source>
        <dbReference type="Proteomes" id="UP000254260"/>
    </source>
</evidence>
<feature type="transmembrane region" description="Helical" evidence="1">
    <location>
        <begin position="237"/>
        <end position="254"/>
    </location>
</feature>
<feature type="transmembrane region" description="Helical" evidence="1">
    <location>
        <begin position="63"/>
        <end position="85"/>
    </location>
</feature>
<dbReference type="PANTHER" id="PTHR38457">
    <property type="entry name" value="REGULATOR ABRB-RELATED"/>
    <property type="match status" value="1"/>
</dbReference>
<evidence type="ECO:0000313" key="2">
    <source>
        <dbReference type="EMBL" id="SUD39824.1"/>
    </source>
</evidence>
<reference evidence="2 3" key="1">
    <citation type="submission" date="2018-06" db="EMBL/GenBank/DDBJ databases">
        <authorList>
            <consortium name="Pathogen Informatics"/>
            <person name="Doyle S."/>
        </authorList>
    </citation>
    <scope>NUCLEOTIDE SEQUENCE [LARGE SCALE GENOMIC DNA]</scope>
    <source>
        <strain evidence="2 3">NCTC10899</strain>
    </source>
</reference>
<dbReference type="PANTHER" id="PTHR38457:SF1">
    <property type="entry name" value="REGULATOR ABRB-RELATED"/>
    <property type="match status" value="1"/>
</dbReference>
<dbReference type="AlphaFoldDB" id="A0A379IUC5"/>
<name>A0A379IUC5_ECTME</name>
<evidence type="ECO:0000256" key="1">
    <source>
        <dbReference type="SAM" id="Phobius"/>
    </source>
</evidence>
<organism evidence="2 3">
    <name type="scientific">Ectopseudomonas mendocina</name>
    <name type="common">Pseudomonas mendocina</name>
    <dbReference type="NCBI Taxonomy" id="300"/>
    <lineage>
        <taxon>Bacteria</taxon>
        <taxon>Pseudomonadati</taxon>
        <taxon>Pseudomonadota</taxon>
        <taxon>Gammaproteobacteria</taxon>
        <taxon>Pseudomonadales</taxon>
        <taxon>Pseudomonadaceae</taxon>
        <taxon>Ectopseudomonas</taxon>
    </lineage>
</organism>
<dbReference type="PIRSF" id="PIRSF038991">
    <property type="entry name" value="Protein_AbrB"/>
    <property type="match status" value="1"/>
</dbReference>
<dbReference type="EMBL" id="UGUU01000001">
    <property type="protein sequence ID" value="SUD39824.1"/>
    <property type="molecule type" value="Genomic_DNA"/>
</dbReference>
<dbReference type="GO" id="GO:0004497">
    <property type="term" value="F:monooxygenase activity"/>
    <property type="evidence" value="ECO:0007669"/>
    <property type="project" value="UniProtKB-KW"/>
</dbReference>
<feature type="transmembrane region" description="Helical" evidence="1">
    <location>
        <begin position="315"/>
        <end position="342"/>
    </location>
</feature>
<keyword evidence="2" id="KW-0503">Monooxygenase</keyword>
<keyword evidence="1" id="KW-0812">Transmembrane</keyword>
<protein>
    <submittedName>
        <fullName evidence="2">Putative ammonia monooxygenase</fullName>
    </submittedName>
</protein>
<feature type="transmembrane region" description="Helical" evidence="1">
    <location>
        <begin position="180"/>
        <end position="204"/>
    </location>
</feature>
<dbReference type="RefSeq" id="WP_275861108.1">
    <property type="nucleotide sequence ID" value="NZ_JARHXN010000100.1"/>
</dbReference>
<proteinExistence type="predicted"/>
<feature type="transmembrane region" description="Helical" evidence="1">
    <location>
        <begin position="266"/>
        <end position="289"/>
    </location>
</feature>
<dbReference type="GO" id="GO:0010468">
    <property type="term" value="P:regulation of gene expression"/>
    <property type="evidence" value="ECO:0007669"/>
    <property type="project" value="InterPro"/>
</dbReference>
<keyword evidence="2" id="KW-0560">Oxidoreductase</keyword>
<dbReference type="Pfam" id="PF05145">
    <property type="entry name" value="AbrB"/>
    <property type="match status" value="1"/>
</dbReference>